<reference evidence="2" key="1">
    <citation type="journal article" date="2020" name="Stud. Mycol.">
        <title>101 Dothideomycetes genomes: a test case for predicting lifestyles and emergence of pathogens.</title>
        <authorList>
            <person name="Haridas S."/>
            <person name="Albert R."/>
            <person name="Binder M."/>
            <person name="Bloem J."/>
            <person name="Labutti K."/>
            <person name="Salamov A."/>
            <person name="Andreopoulos B."/>
            <person name="Baker S."/>
            <person name="Barry K."/>
            <person name="Bills G."/>
            <person name="Bluhm B."/>
            <person name="Cannon C."/>
            <person name="Castanera R."/>
            <person name="Culley D."/>
            <person name="Daum C."/>
            <person name="Ezra D."/>
            <person name="Gonzalez J."/>
            <person name="Henrissat B."/>
            <person name="Kuo A."/>
            <person name="Liang C."/>
            <person name="Lipzen A."/>
            <person name="Lutzoni F."/>
            <person name="Magnuson J."/>
            <person name="Mondo S."/>
            <person name="Nolan M."/>
            <person name="Ohm R."/>
            <person name="Pangilinan J."/>
            <person name="Park H.-J."/>
            <person name="Ramirez L."/>
            <person name="Alfaro M."/>
            <person name="Sun H."/>
            <person name="Tritt A."/>
            <person name="Yoshinaga Y."/>
            <person name="Zwiers L.-H."/>
            <person name="Turgeon B."/>
            <person name="Goodwin S."/>
            <person name="Spatafora J."/>
            <person name="Crous P."/>
            <person name="Grigoriev I."/>
        </authorList>
    </citation>
    <scope>NUCLEOTIDE SEQUENCE</scope>
    <source>
        <strain evidence="2">CBS 122367</strain>
    </source>
</reference>
<name>A0A6G1JEC4_9PLEO</name>
<evidence type="ECO:0000313" key="2">
    <source>
        <dbReference type="EMBL" id="KAF2688525.1"/>
    </source>
</evidence>
<dbReference type="AlphaFoldDB" id="A0A6G1JEC4"/>
<protein>
    <submittedName>
        <fullName evidence="2">Uncharacterized protein</fullName>
    </submittedName>
</protein>
<keyword evidence="1" id="KW-0732">Signal</keyword>
<evidence type="ECO:0000313" key="3">
    <source>
        <dbReference type="Proteomes" id="UP000799291"/>
    </source>
</evidence>
<evidence type="ECO:0000256" key="1">
    <source>
        <dbReference type="SAM" id="SignalP"/>
    </source>
</evidence>
<gene>
    <name evidence="2" type="ORF">K458DRAFT_400698</name>
</gene>
<dbReference type="Proteomes" id="UP000799291">
    <property type="component" value="Unassembled WGS sequence"/>
</dbReference>
<sequence length="280" mass="30300">MRLTTLFSLLVLAMTATATAVTGLAVASTTTTSAQHLTIPTETSDCNIAIMLFQNAHPSPILQPLFSSYMHEYDPFAHQCLVAPIPGISLIERNGFWGDWVGQAEWYNAAHAALQDWPAECREAAIQEEEPDAWRLVGLKEGLPRTWEEVEKMLKCEDVRKVGNGTGNGTESKVADGVKSEGGAVRATGTSAVVFAVVVSGMGLLILARGKTGSLETKTELESWGLCLEYWESAEDLVFCSDVLCALVERILIKERNSTLGLVAIPTIPLAPNINACHQQ</sequence>
<dbReference type="EMBL" id="MU005573">
    <property type="protein sequence ID" value="KAF2688525.1"/>
    <property type="molecule type" value="Genomic_DNA"/>
</dbReference>
<feature type="signal peptide" evidence="1">
    <location>
        <begin position="1"/>
        <end position="20"/>
    </location>
</feature>
<dbReference type="OrthoDB" id="10658142at2759"/>
<feature type="chain" id="PRO_5026248808" evidence="1">
    <location>
        <begin position="21"/>
        <end position="280"/>
    </location>
</feature>
<organism evidence="2 3">
    <name type="scientific">Lentithecium fluviatile CBS 122367</name>
    <dbReference type="NCBI Taxonomy" id="1168545"/>
    <lineage>
        <taxon>Eukaryota</taxon>
        <taxon>Fungi</taxon>
        <taxon>Dikarya</taxon>
        <taxon>Ascomycota</taxon>
        <taxon>Pezizomycotina</taxon>
        <taxon>Dothideomycetes</taxon>
        <taxon>Pleosporomycetidae</taxon>
        <taxon>Pleosporales</taxon>
        <taxon>Massarineae</taxon>
        <taxon>Lentitheciaceae</taxon>
        <taxon>Lentithecium</taxon>
    </lineage>
</organism>
<accession>A0A6G1JEC4</accession>
<keyword evidence="3" id="KW-1185">Reference proteome</keyword>
<proteinExistence type="predicted"/>